<feature type="compositionally biased region" description="Acidic residues" evidence="1">
    <location>
        <begin position="70"/>
        <end position="88"/>
    </location>
</feature>
<evidence type="ECO:0000313" key="3">
    <source>
        <dbReference type="Proteomes" id="UP000680638"/>
    </source>
</evidence>
<accession>A0ABQ4M2L4</accession>
<gene>
    <name evidence="2" type="ORF">J21TS3_45920</name>
</gene>
<dbReference type="Proteomes" id="UP000680638">
    <property type="component" value="Unassembled WGS sequence"/>
</dbReference>
<dbReference type="RefSeq" id="WP_212952279.1">
    <property type="nucleotide sequence ID" value="NZ_BORW01000036.1"/>
</dbReference>
<dbReference type="EMBL" id="BORW01000036">
    <property type="protein sequence ID" value="GIO69771.1"/>
    <property type="molecule type" value="Genomic_DNA"/>
</dbReference>
<feature type="region of interest" description="Disordered" evidence="1">
    <location>
        <begin position="49"/>
        <end position="105"/>
    </location>
</feature>
<organism evidence="2 3">
    <name type="scientific">Paenibacillus cookii</name>
    <dbReference type="NCBI Taxonomy" id="157839"/>
    <lineage>
        <taxon>Bacteria</taxon>
        <taxon>Bacillati</taxon>
        <taxon>Bacillota</taxon>
        <taxon>Bacilli</taxon>
        <taxon>Bacillales</taxon>
        <taxon>Paenibacillaceae</taxon>
        <taxon>Paenibacillus</taxon>
    </lineage>
</organism>
<evidence type="ECO:0000256" key="1">
    <source>
        <dbReference type="SAM" id="MobiDB-lite"/>
    </source>
</evidence>
<feature type="compositionally biased region" description="Polar residues" evidence="1">
    <location>
        <begin position="49"/>
        <end position="58"/>
    </location>
</feature>
<feature type="compositionally biased region" description="Polar residues" evidence="1">
    <location>
        <begin position="89"/>
        <end position="99"/>
    </location>
</feature>
<proteinExistence type="predicted"/>
<name>A0ABQ4M2L4_9BACL</name>
<comment type="caution">
    <text evidence="2">The sequence shown here is derived from an EMBL/GenBank/DDBJ whole genome shotgun (WGS) entry which is preliminary data.</text>
</comment>
<protein>
    <submittedName>
        <fullName evidence="2">Uncharacterized protein</fullName>
    </submittedName>
</protein>
<sequence length="241" mass="26375">MKWKKVFIVTLVVMLFLSIHSNPMYAVRETIAASKIIALSSNLAETLFESPSLSPNAQSEEDPSTKTDEHDEEPLLEDPIVDQPEEDATSPSQPQTDATNIDENEISPLAVDDITLVMYPGESYSFINNGSKSVSISTDASSTKDNRYDYVTFNVDGSIVSTYMDHSSSFSVFSGYTAVMTATGSSPINLKLKPEISYSVSPEPALNRVLLSFGESYRFVNESSKIQDLLNDSSPTKGKLS</sequence>
<evidence type="ECO:0000313" key="2">
    <source>
        <dbReference type="EMBL" id="GIO69771.1"/>
    </source>
</evidence>
<reference evidence="2 3" key="1">
    <citation type="submission" date="2021-03" db="EMBL/GenBank/DDBJ databases">
        <title>Antimicrobial resistance genes in bacteria isolated from Japanese honey, and their potential for conferring macrolide and lincosamide resistance in the American foulbrood pathogen Paenibacillus larvae.</title>
        <authorList>
            <person name="Okamoto M."/>
            <person name="Kumagai M."/>
            <person name="Kanamori H."/>
            <person name="Takamatsu D."/>
        </authorList>
    </citation>
    <scope>NUCLEOTIDE SEQUENCE [LARGE SCALE GENOMIC DNA]</scope>
    <source>
        <strain evidence="2 3">J21TS3</strain>
    </source>
</reference>
<keyword evidence="3" id="KW-1185">Reference proteome</keyword>